<dbReference type="HOGENOM" id="CLU_144005_0_0_12"/>
<sequence length="129" mass="15084">MDNVDLDKIYARVLDLLMLKSEDLKLREFNLYVELLEDVLLSNGLGLRDLSVSKVFLLIYYFLGCELKKRDRLLHFDFNKVKAERLNEISVEYSDYCLNHEALNKDFCVAFNNLLEDIKACKRISIGVV</sequence>
<dbReference type="InterPro" id="IPR024988">
    <property type="entry name" value="DUF3890"/>
</dbReference>
<proteinExistence type="predicted"/>
<dbReference type="Pfam" id="PF13029">
    <property type="entry name" value="DUF3890"/>
    <property type="match status" value="1"/>
</dbReference>
<organism evidence="2">
    <name type="scientific">Borrelia coriaceae ATCC 43381</name>
    <dbReference type="NCBI Taxonomy" id="1408429"/>
    <lineage>
        <taxon>Bacteria</taxon>
        <taxon>Pseudomonadati</taxon>
        <taxon>Spirochaetota</taxon>
        <taxon>Spirochaetia</taxon>
        <taxon>Spirochaetales</taxon>
        <taxon>Borreliaceae</taxon>
        <taxon>Borrelia</taxon>
    </lineage>
</organism>
<name>W5SW35_9SPIR</name>
<dbReference type="AlphaFoldDB" id="W5SW35"/>
<feature type="domain" description="DUF3890" evidence="1">
    <location>
        <begin position="6"/>
        <end position="63"/>
    </location>
</feature>
<evidence type="ECO:0000313" key="2">
    <source>
        <dbReference type="EMBL" id="AHH11107.1"/>
    </source>
</evidence>
<dbReference type="OrthoDB" id="350668at2"/>
<dbReference type="RefSeq" id="WP_025408460.1">
    <property type="nucleotide sequence ID" value="NZ_CP005746.1"/>
</dbReference>
<gene>
    <name evidence="2" type="ORF">BCO_0021000</name>
</gene>
<reference evidence="2" key="1">
    <citation type="submission" date="2013-04" db="EMBL/GenBank/DDBJ databases">
        <title>Comparative Genomics of Relapsing Fever Spirochetes.</title>
        <authorList>
            <person name="Schwan T.G."/>
            <person name="Raffel S.J."/>
            <person name="Porcella S.F."/>
            <person name="Martens C.A."/>
            <person name="Bruno D.P."/>
            <person name="Ricklefs S.M."/>
            <person name="Barbian K.B."/>
        </authorList>
    </citation>
    <scope>NUCLEOTIDE SEQUENCE</scope>
    <source>
        <strain evidence="2">Co53</strain>
        <plasmid evidence="2">unnamed</plasmid>
    </source>
</reference>
<evidence type="ECO:0000259" key="1">
    <source>
        <dbReference type="Pfam" id="PF13029"/>
    </source>
</evidence>
<keyword evidence="2" id="KW-0614">Plasmid</keyword>
<dbReference type="EMBL" id="CP005746">
    <property type="protein sequence ID" value="AHH11107.1"/>
    <property type="molecule type" value="Genomic_DNA"/>
</dbReference>
<keyword evidence="3" id="KW-1185">Reference proteome</keyword>
<protein>
    <recommendedName>
        <fullName evidence="1">DUF3890 domain-containing protein</fullName>
    </recommendedName>
</protein>
<geneLocation type="plasmid" evidence="2 3">
    <name>unnamed</name>
</geneLocation>
<accession>W5SW35</accession>
<dbReference type="Proteomes" id="UP000019330">
    <property type="component" value="Plasmid unnamed"/>
</dbReference>
<evidence type="ECO:0000313" key="3">
    <source>
        <dbReference type="Proteomes" id="UP000019330"/>
    </source>
</evidence>